<dbReference type="FunFam" id="2.60.120.1040:FF:000006">
    <property type="entry name" value="Zinc finger protein zpr1"/>
    <property type="match status" value="1"/>
</dbReference>
<feature type="domain" description="Zinc finger ZPR1-type" evidence="5">
    <location>
        <begin position="243"/>
        <end position="403"/>
    </location>
</feature>
<dbReference type="GO" id="GO:0005634">
    <property type="term" value="C:nucleus"/>
    <property type="evidence" value="ECO:0007669"/>
    <property type="project" value="TreeGrafter"/>
</dbReference>
<dbReference type="Gene3D" id="2.20.25.420">
    <property type="entry name" value="ZPR1, zinc finger domain"/>
    <property type="match status" value="2"/>
</dbReference>
<sequence length="452" mass="51281">MMLGTDSRDNSIFLDKASEQIHQPYEVESVCPDCHENGITKLICVRIPYYRQVIVMSFSCEHCGCRNNELQSAEAVQEYGTEIVLSVKEPVDLNRQLVKSEYAEIDIPELELVIPCLSQPGEITTVEGVLQRTKNGLLQDQERRRSTDAENAEKIEKFLQKLDNLLALKQQFTLKLKDASGNCFIQNPDPFHVDPRCITVHYTRTLLENKMLGLVDDEQIEENPAPEWKSFEDAKQEVLRFPTDCPNCGAPTETCMKPTDIPYFSTVIIMSTTCDVCGLRTNEVKSGSAIRNFGCRLTVFVEKDVDLARDVLKSDSCRVKVPELDLEVGPAALSARFTTIEGLLLATRDQLKKSSCFFFGDSATVEETQRMNNFFNRFEDVLSLKSPAHVVLDDPAGNSYIQSLTAPFDDPRLEKEFYKRNYEQDDELGLNDMKTENYGELEVLKEEDENDT</sequence>
<name>A0A0N4V501_ENTVE</name>
<feature type="domain" description="Zinc finger ZPR1-type" evidence="5">
    <location>
        <begin position="29"/>
        <end position="187"/>
    </location>
</feature>
<comment type="similarity">
    <text evidence="1">Belongs to the ZPR1 family.</text>
</comment>
<dbReference type="PANTHER" id="PTHR10876">
    <property type="entry name" value="ZINC FINGER PROTEIN ZPR1"/>
    <property type="match status" value="1"/>
</dbReference>
<proteinExistence type="inferred from homology"/>
<evidence type="ECO:0000256" key="3">
    <source>
        <dbReference type="ARBA" id="ARBA00022771"/>
    </source>
</evidence>
<reference evidence="8" key="1">
    <citation type="submission" date="2017-02" db="UniProtKB">
        <authorList>
            <consortium name="WormBaseParasite"/>
        </authorList>
    </citation>
    <scope>IDENTIFICATION</scope>
</reference>
<keyword evidence="3" id="KW-0863">Zinc-finger</keyword>
<evidence type="ECO:0000256" key="2">
    <source>
        <dbReference type="ARBA" id="ARBA00022723"/>
    </source>
</evidence>
<dbReference type="InterPro" id="IPR004457">
    <property type="entry name" value="Znf_ZPR1"/>
</dbReference>
<evidence type="ECO:0000259" key="5">
    <source>
        <dbReference type="SMART" id="SM00709"/>
    </source>
</evidence>
<keyword evidence="7" id="KW-1185">Reference proteome</keyword>
<gene>
    <name evidence="6" type="ORF">EVEC_LOCUS4910</name>
</gene>
<dbReference type="GO" id="GO:0008270">
    <property type="term" value="F:zinc ion binding"/>
    <property type="evidence" value="ECO:0007669"/>
    <property type="project" value="UniProtKB-KW"/>
</dbReference>
<accession>A0A0N4V501</accession>
<evidence type="ECO:0000313" key="8">
    <source>
        <dbReference type="WBParaSite" id="EVEC_0000525701-mRNA-1"/>
    </source>
</evidence>
<dbReference type="OrthoDB" id="308464at2759"/>
<dbReference type="Proteomes" id="UP000274131">
    <property type="component" value="Unassembled WGS sequence"/>
</dbReference>
<dbReference type="AlphaFoldDB" id="A0A0N4V501"/>
<dbReference type="Gene3D" id="2.60.120.1040">
    <property type="entry name" value="ZPR1, A/B domain"/>
    <property type="match status" value="2"/>
</dbReference>
<evidence type="ECO:0000313" key="6">
    <source>
        <dbReference type="EMBL" id="VDD90159.1"/>
    </source>
</evidence>
<dbReference type="InterPro" id="IPR042452">
    <property type="entry name" value="ZPR1_Znf1/2"/>
</dbReference>
<dbReference type="NCBIfam" id="TIGR00310">
    <property type="entry name" value="ZPR1_znf"/>
    <property type="match status" value="2"/>
</dbReference>
<dbReference type="STRING" id="51028.A0A0N4V501"/>
<reference evidence="6 7" key="2">
    <citation type="submission" date="2018-10" db="EMBL/GenBank/DDBJ databases">
        <authorList>
            <consortium name="Pathogen Informatics"/>
        </authorList>
    </citation>
    <scope>NUCLEOTIDE SEQUENCE [LARGE SCALE GENOMIC DNA]</scope>
</reference>
<evidence type="ECO:0000313" key="7">
    <source>
        <dbReference type="Proteomes" id="UP000274131"/>
    </source>
</evidence>
<keyword evidence="4" id="KW-0862">Zinc</keyword>
<dbReference type="Pfam" id="PF22794">
    <property type="entry name" value="jr-ZPR1"/>
    <property type="match status" value="2"/>
</dbReference>
<dbReference type="FunFam" id="2.20.25.420:FF:000001">
    <property type="entry name" value="Zinc finger protein ZPR1"/>
    <property type="match status" value="1"/>
</dbReference>
<evidence type="ECO:0000256" key="1">
    <source>
        <dbReference type="ARBA" id="ARBA00008354"/>
    </source>
</evidence>
<dbReference type="InterPro" id="IPR040141">
    <property type="entry name" value="ZPR1"/>
</dbReference>
<dbReference type="InterPro" id="IPR042451">
    <property type="entry name" value="ZPR1_A/B_dom"/>
</dbReference>
<dbReference type="Pfam" id="PF03367">
    <property type="entry name" value="Zn_ribbon_ZPR1"/>
    <property type="match status" value="2"/>
</dbReference>
<dbReference type="WBParaSite" id="EVEC_0000525701-mRNA-1">
    <property type="protein sequence ID" value="EVEC_0000525701-mRNA-1"/>
    <property type="gene ID" value="EVEC_0000525701"/>
</dbReference>
<dbReference type="FunFam" id="2.20.25.420:FF:000002">
    <property type="entry name" value="Zinc finger protein ZPR1"/>
    <property type="match status" value="1"/>
</dbReference>
<dbReference type="EMBL" id="UXUI01007999">
    <property type="protein sequence ID" value="VDD90159.1"/>
    <property type="molecule type" value="Genomic_DNA"/>
</dbReference>
<dbReference type="PANTHER" id="PTHR10876:SF0">
    <property type="entry name" value="ZINC FINGER PROTEIN ZPR1"/>
    <property type="match status" value="1"/>
</dbReference>
<organism evidence="8">
    <name type="scientific">Enterobius vermicularis</name>
    <name type="common">Human pinworm</name>
    <dbReference type="NCBI Taxonomy" id="51028"/>
    <lineage>
        <taxon>Eukaryota</taxon>
        <taxon>Metazoa</taxon>
        <taxon>Ecdysozoa</taxon>
        <taxon>Nematoda</taxon>
        <taxon>Chromadorea</taxon>
        <taxon>Rhabditida</taxon>
        <taxon>Spirurina</taxon>
        <taxon>Oxyuridomorpha</taxon>
        <taxon>Oxyuroidea</taxon>
        <taxon>Oxyuridae</taxon>
        <taxon>Enterobius</taxon>
    </lineage>
</organism>
<dbReference type="SMART" id="SM00709">
    <property type="entry name" value="Zpr1"/>
    <property type="match status" value="2"/>
</dbReference>
<keyword evidence="2" id="KW-0479">Metal-binding</keyword>
<dbReference type="InterPro" id="IPR056180">
    <property type="entry name" value="ZPR1_jr_dom"/>
</dbReference>
<evidence type="ECO:0000256" key="4">
    <source>
        <dbReference type="ARBA" id="ARBA00022833"/>
    </source>
</evidence>
<protein>
    <submittedName>
        <fullName evidence="8">Zinc finger protein ZPR1</fullName>
    </submittedName>
</protein>